<dbReference type="InterPro" id="IPR001005">
    <property type="entry name" value="SANT/Myb"/>
</dbReference>
<dbReference type="CDD" id="cd00167">
    <property type="entry name" value="SANT"/>
    <property type="match status" value="1"/>
</dbReference>
<sequence>MISASFEPSESAPMSKPVAMEPEPARGSENEVQLDRSSQLGNTTRSTDSSSRPSPEITFSRPRAVHAPTVPDLRPEDIPKMSDATNLPDALRVVVMTRLLAERQTRQELVEPVLVSNIALSTGLFPDSTPGTSPEVLIDEMTSPDSERVQARMRKFNKMKNSLIEEFEARQVTLKDKVQRLTEEYLTLHEKWVAHCTQLDEQAKTKANTLFATVGTVPVAPPPPITGRTTRRSAATLGDAVRSDFEMEQIIASLGYDEATDPNQLAGRNVATIPDMISVSKGKVDYVYDDNNLLVKDPVTYYAPHTGIHDWTEEEKQLFLDKFAAHPKQFGAIAKHLPNKTTAQCVDFYYLHKKLTIDFRKVVAMKAPGRKGRRGRAGKGKGNALLTDIIQHDAEVSNNPGGPITVAAPRARG</sequence>
<dbReference type="OrthoDB" id="10258692at2759"/>
<feature type="region of interest" description="Disordered" evidence="1">
    <location>
        <begin position="1"/>
        <end position="83"/>
    </location>
</feature>
<dbReference type="InterPro" id="IPR017884">
    <property type="entry name" value="SANT_dom"/>
</dbReference>
<protein>
    <recommendedName>
        <fullName evidence="2">SANT domain-containing protein</fullName>
    </recommendedName>
</protein>
<evidence type="ECO:0000256" key="1">
    <source>
        <dbReference type="SAM" id="MobiDB-lite"/>
    </source>
</evidence>
<dbReference type="InterPro" id="IPR009057">
    <property type="entry name" value="Homeodomain-like_sf"/>
</dbReference>
<feature type="compositionally biased region" description="Low complexity" evidence="1">
    <location>
        <begin position="43"/>
        <end position="55"/>
    </location>
</feature>
<accession>A0A4S8LVX1</accession>
<dbReference type="AlphaFoldDB" id="A0A4S8LVX1"/>
<gene>
    <name evidence="3" type="ORF">K435DRAFT_779813</name>
</gene>
<dbReference type="PANTHER" id="PTHR13992:SF39">
    <property type="entry name" value="SMRTER, ISOFORM G"/>
    <property type="match status" value="1"/>
</dbReference>
<dbReference type="Pfam" id="PF00249">
    <property type="entry name" value="Myb_DNA-binding"/>
    <property type="match status" value="1"/>
</dbReference>
<dbReference type="GO" id="GO:0034967">
    <property type="term" value="C:Set3 complex"/>
    <property type="evidence" value="ECO:0007669"/>
    <property type="project" value="TreeGrafter"/>
</dbReference>
<evidence type="ECO:0000313" key="4">
    <source>
        <dbReference type="Proteomes" id="UP000297245"/>
    </source>
</evidence>
<reference evidence="3 4" key="1">
    <citation type="journal article" date="2019" name="Nat. Ecol. Evol.">
        <title>Megaphylogeny resolves global patterns of mushroom evolution.</title>
        <authorList>
            <person name="Varga T."/>
            <person name="Krizsan K."/>
            <person name="Foldi C."/>
            <person name="Dima B."/>
            <person name="Sanchez-Garcia M."/>
            <person name="Sanchez-Ramirez S."/>
            <person name="Szollosi G.J."/>
            <person name="Szarkandi J.G."/>
            <person name="Papp V."/>
            <person name="Albert L."/>
            <person name="Andreopoulos W."/>
            <person name="Angelini C."/>
            <person name="Antonin V."/>
            <person name="Barry K.W."/>
            <person name="Bougher N.L."/>
            <person name="Buchanan P."/>
            <person name="Buyck B."/>
            <person name="Bense V."/>
            <person name="Catcheside P."/>
            <person name="Chovatia M."/>
            <person name="Cooper J."/>
            <person name="Damon W."/>
            <person name="Desjardin D."/>
            <person name="Finy P."/>
            <person name="Geml J."/>
            <person name="Haridas S."/>
            <person name="Hughes K."/>
            <person name="Justo A."/>
            <person name="Karasinski D."/>
            <person name="Kautmanova I."/>
            <person name="Kiss B."/>
            <person name="Kocsube S."/>
            <person name="Kotiranta H."/>
            <person name="LaButti K.M."/>
            <person name="Lechner B.E."/>
            <person name="Liimatainen K."/>
            <person name="Lipzen A."/>
            <person name="Lukacs Z."/>
            <person name="Mihaltcheva S."/>
            <person name="Morgado L.N."/>
            <person name="Niskanen T."/>
            <person name="Noordeloos M.E."/>
            <person name="Ohm R.A."/>
            <person name="Ortiz-Santana B."/>
            <person name="Ovrebo C."/>
            <person name="Racz N."/>
            <person name="Riley R."/>
            <person name="Savchenko A."/>
            <person name="Shiryaev A."/>
            <person name="Soop K."/>
            <person name="Spirin V."/>
            <person name="Szebenyi C."/>
            <person name="Tomsovsky M."/>
            <person name="Tulloss R.E."/>
            <person name="Uehling J."/>
            <person name="Grigoriev I.V."/>
            <person name="Vagvolgyi C."/>
            <person name="Papp T."/>
            <person name="Martin F.M."/>
            <person name="Miettinen O."/>
            <person name="Hibbett D.S."/>
            <person name="Nagy L.G."/>
        </authorList>
    </citation>
    <scope>NUCLEOTIDE SEQUENCE [LARGE SCALE GENOMIC DNA]</scope>
    <source>
        <strain evidence="3 4">CBS 962.96</strain>
    </source>
</reference>
<feature type="non-terminal residue" evidence="3">
    <location>
        <position position="413"/>
    </location>
</feature>
<name>A0A4S8LVX1_DENBC</name>
<evidence type="ECO:0000259" key="2">
    <source>
        <dbReference type="PROSITE" id="PS51293"/>
    </source>
</evidence>
<dbReference type="PROSITE" id="PS51293">
    <property type="entry name" value="SANT"/>
    <property type="match status" value="1"/>
</dbReference>
<dbReference type="GO" id="GO:0006357">
    <property type="term" value="P:regulation of transcription by RNA polymerase II"/>
    <property type="evidence" value="ECO:0007669"/>
    <property type="project" value="TreeGrafter"/>
</dbReference>
<proteinExistence type="predicted"/>
<evidence type="ECO:0000313" key="3">
    <source>
        <dbReference type="EMBL" id="THU93521.1"/>
    </source>
</evidence>
<feature type="domain" description="SANT" evidence="2">
    <location>
        <begin position="306"/>
        <end position="357"/>
    </location>
</feature>
<organism evidence="3 4">
    <name type="scientific">Dendrothele bispora (strain CBS 962.96)</name>
    <dbReference type="NCBI Taxonomy" id="1314807"/>
    <lineage>
        <taxon>Eukaryota</taxon>
        <taxon>Fungi</taxon>
        <taxon>Dikarya</taxon>
        <taxon>Basidiomycota</taxon>
        <taxon>Agaricomycotina</taxon>
        <taxon>Agaricomycetes</taxon>
        <taxon>Agaricomycetidae</taxon>
        <taxon>Agaricales</taxon>
        <taxon>Agaricales incertae sedis</taxon>
        <taxon>Dendrothele</taxon>
    </lineage>
</organism>
<dbReference type="InterPro" id="IPR051571">
    <property type="entry name" value="N-CoR_corepressor"/>
</dbReference>
<dbReference type="PANTHER" id="PTHR13992">
    <property type="entry name" value="NUCLEAR RECEPTOR CO-REPRESSOR RELATED NCOR"/>
    <property type="match status" value="1"/>
</dbReference>
<dbReference type="SUPFAM" id="SSF46689">
    <property type="entry name" value="Homeodomain-like"/>
    <property type="match status" value="1"/>
</dbReference>
<keyword evidence="4" id="KW-1185">Reference proteome</keyword>
<dbReference type="EMBL" id="ML179247">
    <property type="protein sequence ID" value="THU93521.1"/>
    <property type="molecule type" value="Genomic_DNA"/>
</dbReference>
<dbReference type="SMART" id="SM00717">
    <property type="entry name" value="SANT"/>
    <property type="match status" value="1"/>
</dbReference>
<dbReference type="Gene3D" id="1.10.10.60">
    <property type="entry name" value="Homeodomain-like"/>
    <property type="match status" value="1"/>
</dbReference>
<dbReference type="Proteomes" id="UP000297245">
    <property type="component" value="Unassembled WGS sequence"/>
</dbReference>